<organism evidence="2 3">
    <name type="scientific">Sphaerisporangium rufum</name>
    <dbReference type="NCBI Taxonomy" id="1381558"/>
    <lineage>
        <taxon>Bacteria</taxon>
        <taxon>Bacillati</taxon>
        <taxon>Actinomycetota</taxon>
        <taxon>Actinomycetes</taxon>
        <taxon>Streptosporangiales</taxon>
        <taxon>Streptosporangiaceae</taxon>
        <taxon>Sphaerisporangium</taxon>
    </lineage>
</organism>
<evidence type="ECO:0000313" key="3">
    <source>
        <dbReference type="Proteomes" id="UP000655287"/>
    </source>
</evidence>
<dbReference type="EMBL" id="BOOU01000110">
    <property type="protein sequence ID" value="GII81754.1"/>
    <property type="molecule type" value="Genomic_DNA"/>
</dbReference>
<keyword evidence="1" id="KW-1133">Transmembrane helix</keyword>
<name>A0A919R988_9ACTN</name>
<dbReference type="Proteomes" id="UP000655287">
    <property type="component" value="Unassembled WGS sequence"/>
</dbReference>
<sequence length="133" mass="14432">MTLPAVEKTTHLRRARLLGIVLAALIAGGFIGSYLPIGTVPLRVVEGQAWMMADGEKGSFQADDGLSAGFHDDVVWSRAGGTVTVGGRPSCLWNHETRTPLDRATRVEAGYRWIKTPDGVSYPVVVWLRCLDP</sequence>
<gene>
    <name evidence="2" type="ORF">Sru01_67360</name>
</gene>
<dbReference type="AlphaFoldDB" id="A0A919R988"/>
<evidence type="ECO:0000313" key="2">
    <source>
        <dbReference type="EMBL" id="GII81754.1"/>
    </source>
</evidence>
<dbReference type="RefSeq" id="WP_203994499.1">
    <property type="nucleotide sequence ID" value="NZ_BOOU01000110.1"/>
</dbReference>
<feature type="transmembrane region" description="Helical" evidence="1">
    <location>
        <begin position="17"/>
        <end position="37"/>
    </location>
</feature>
<keyword evidence="3" id="KW-1185">Reference proteome</keyword>
<protein>
    <submittedName>
        <fullName evidence="2">Uncharacterized protein</fullName>
    </submittedName>
</protein>
<reference evidence="2" key="1">
    <citation type="submission" date="2021-01" db="EMBL/GenBank/DDBJ databases">
        <title>Whole genome shotgun sequence of Sphaerisporangium rufum NBRC 109079.</title>
        <authorList>
            <person name="Komaki H."/>
            <person name="Tamura T."/>
        </authorList>
    </citation>
    <scope>NUCLEOTIDE SEQUENCE</scope>
    <source>
        <strain evidence="2">NBRC 109079</strain>
    </source>
</reference>
<keyword evidence="1" id="KW-0472">Membrane</keyword>
<comment type="caution">
    <text evidence="2">The sequence shown here is derived from an EMBL/GenBank/DDBJ whole genome shotgun (WGS) entry which is preliminary data.</text>
</comment>
<accession>A0A919R988</accession>
<keyword evidence="1" id="KW-0812">Transmembrane</keyword>
<proteinExistence type="predicted"/>
<evidence type="ECO:0000256" key="1">
    <source>
        <dbReference type="SAM" id="Phobius"/>
    </source>
</evidence>